<keyword evidence="10" id="KW-1133">Transmembrane helix</keyword>
<dbReference type="Gene3D" id="2.60.40.10">
    <property type="entry name" value="Immunoglobulins"/>
    <property type="match status" value="1"/>
</dbReference>
<feature type="domain" description="CBM20" evidence="11">
    <location>
        <begin position="386"/>
        <end position="487"/>
    </location>
</feature>
<feature type="compositionally biased region" description="Basic and acidic residues" evidence="9">
    <location>
        <begin position="178"/>
        <end position="189"/>
    </location>
</feature>
<reference evidence="12" key="2">
    <citation type="submission" date="2025-08" db="UniProtKB">
        <authorList>
            <consortium name="Ensembl"/>
        </authorList>
    </citation>
    <scope>IDENTIFICATION</scope>
</reference>
<comment type="subunit">
    <text evidence="5">Interacts with the ATG8 family proteins GABARAP and GABARAPL1. Interacts with several glycogen-associated proteins, such as GYS2 (liver glycogen synthase), GDE (glycogen debranching enzyme), GBE1 (glycogen branching enzyme 1) and EPM2A (Laforin).</text>
</comment>
<evidence type="ECO:0000256" key="2">
    <source>
        <dbReference type="ARBA" id="ARBA00024012"/>
    </source>
</evidence>
<dbReference type="GO" id="GO:0005789">
    <property type="term" value="C:endoplasmic reticulum membrane"/>
    <property type="evidence" value="ECO:0007669"/>
    <property type="project" value="UniProtKB-SubCell"/>
</dbReference>
<dbReference type="Ensembl" id="ENSDCDT00010070532.1">
    <property type="protein sequence ID" value="ENSDCDP00010059801.1"/>
    <property type="gene ID" value="ENSDCDG00010033364.1"/>
</dbReference>
<evidence type="ECO:0000256" key="8">
    <source>
        <dbReference type="ARBA" id="ARBA00076001"/>
    </source>
</evidence>
<evidence type="ECO:0000256" key="3">
    <source>
        <dbReference type="ARBA" id="ARBA00053886"/>
    </source>
</evidence>
<organism evidence="12 13">
    <name type="scientific">Denticeps clupeoides</name>
    <name type="common">denticle herring</name>
    <dbReference type="NCBI Taxonomy" id="299321"/>
    <lineage>
        <taxon>Eukaryota</taxon>
        <taxon>Metazoa</taxon>
        <taxon>Chordata</taxon>
        <taxon>Craniata</taxon>
        <taxon>Vertebrata</taxon>
        <taxon>Euteleostomi</taxon>
        <taxon>Actinopterygii</taxon>
        <taxon>Neopterygii</taxon>
        <taxon>Teleostei</taxon>
        <taxon>Clupei</taxon>
        <taxon>Clupeiformes</taxon>
        <taxon>Denticipitoidei</taxon>
        <taxon>Denticipitidae</taxon>
        <taxon>Denticeps</taxon>
    </lineage>
</organism>
<gene>
    <name evidence="12" type="primary">stbd1</name>
</gene>
<dbReference type="AlphaFoldDB" id="A0AAY4ERG4"/>
<dbReference type="InterPro" id="IPR013783">
    <property type="entry name" value="Ig-like_fold"/>
</dbReference>
<keyword evidence="13" id="KW-1185">Reference proteome</keyword>
<evidence type="ECO:0000256" key="5">
    <source>
        <dbReference type="ARBA" id="ARBA00062412"/>
    </source>
</evidence>
<feature type="compositionally biased region" description="Basic residues" evidence="9">
    <location>
        <begin position="157"/>
        <end position="170"/>
    </location>
</feature>
<reference evidence="12" key="3">
    <citation type="submission" date="2025-09" db="UniProtKB">
        <authorList>
            <consortium name="Ensembl"/>
        </authorList>
    </citation>
    <scope>IDENTIFICATION</scope>
</reference>
<dbReference type="CTD" id="8987"/>
<dbReference type="GO" id="GO:2001070">
    <property type="term" value="F:starch binding"/>
    <property type="evidence" value="ECO:0007669"/>
    <property type="project" value="InterPro"/>
</dbReference>
<keyword evidence="10" id="KW-0472">Membrane</keyword>
<evidence type="ECO:0000256" key="4">
    <source>
        <dbReference type="ARBA" id="ARBA00060405"/>
    </source>
</evidence>
<accession>A0AAY4ERG4</accession>
<feature type="compositionally biased region" description="Basic and acidic residues" evidence="9">
    <location>
        <begin position="86"/>
        <end position="97"/>
    </location>
</feature>
<dbReference type="GeneID" id="114786683"/>
<dbReference type="InterPro" id="IPR013784">
    <property type="entry name" value="Carb-bd-like_fold"/>
</dbReference>
<feature type="compositionally biased region" description="Basic and acidic residues" evidence="9">
    <location>
        <begin position="349"/>
        <end position="358"/>
    </location>
</feature>
<dbReference type="PANTHER" id="PTHR15048">
    <property type="entry name" value="STARCH-BINDING DOMAIN-CONTAINING PROTEIN 1"/>
    <property type="match status" value="1"/>
</dbReference>
<dbReference type="GeneTree" id="ENSGT00390000007731"/>
<dbReference type="SUPFAM" id="SSF49452">
    <property type="entry name" value="Starch-binding domain-like"/>
    <property type="match status" value="1"/>
</dbReference>
<sequence>MKKSKSAAAAGHHDLLSLTRGYGPALAVGTVAVLSLCAALLIYRSARRQRGGTSGRRAEGGCSTAAPDRGEARAEGAGGASTGKLCHSEQKPGKIPEEQNNAAASPEHLNDNVSDQRARWMETDEDLDGPVGTGTPKVFTAGCHQVIASVSCENLSKKQKKKGSHKKHGHTQSFTEQLGHEDHKTRDDLQDTSSFRVSGGDFQYYLQSVTERRNDSKKKLDQMAHLHDLTWELKTMEATIKSPEQFITGYQPQCEWQERFGMVHEHLRFPHNHAIECFESSLFKSADVAPENAADGSRNAQPEESCDKTEINIMEATMDDNEWLNITDSNKNLLSMPVSNVCGGSAVAEESHRRKNNQEESESGILDAPREAPEDEQGIKQVATVSPMSQTVQVNFCVHYITGSLNQFIAVTGSHQQLGGWTSFVPLKKSKHWIWSNTVTLPVESQIEWKFVLVEDSRICRWEECDNRSLTLSGTDEIVHLQKWWGCQ</sequence>
<dbReference type="Pfam" id="PF00686">
    <property type="entry name" value="CBM_20"/>
    <property type="match status" value="1"/>
</dbReference>
<protein>
    <recommendedName>
        <fullName evidence="6">Starch-binding domain-containing protein 1</fullName>
    </recommendedName>
    <alternativeName>
        <fullName evidence="7">Genethonin-1</fullName>
    </alternativeName>
    <alternativeName>
        <fullName evidence="8">Glycophagy cargo receptor stbd1</fullName>
    </alternativeName>
</protein>
<evidence type="ECO:0000313" key="12">
    <source>
        <dbReference type="Ensembl" id="ENSDCDP00010059801.1"/>
    </source>
</evidence>
<comment type="subcellular location">
    <subcellularLocation>
        <location evidence="2">Cell membrane</location>
        <location evidence="2">Sarcolemma</location>
        <location evidence="2">T-tubule</location>
    </subcellularLocation>
    <subcellularLocation>
        <location evidence="1">Endoplasmic reticulum membrane</location>
        <topology evidence="1">Single-pass type III membrane protein</topology>
    </subcellularLocation>
    <subcellularLocation>
        <location evidence="4">Preautophagosomal structure membrane</location>
        <topology evidence="4">Single-pass type III membrane protein</topology>
    </subcellularLocation>
</comment>
<evidence type="ECO:0000256" key="9">
    <source>
        <dbReference type="SAM" id="MobiDB-lite"/>
    </source>
</evidence>
<dbReference type="GO" id="GO:0061723">
    <property type="term" value="P:glycophagy"/>
    <property type="evidence" value="ECO:0007669"/>
    <property type="project" value="UniProtKB-ARBA"/>
</dbReference>
<proteinExistence type="predicted"/>
<name>A0AAY4ERG4_9TELE</name>
<dbReference type="PANTHER" id="PTHR15048:SF0">
    <property type="entry name" value="STARCH-BINDING DOMAIN-CONTAINING PROTEIN 1"/>
    <property type="match status" value="1"/>
</dbReference>
<dbReference type="SMART" id="SM01065">
    <property type="entry name" value="CBM_2"/>
    <property type="match status" value="1"/>
</dbReference>
<feature type="region of interest" description="Disordered" evidence="9">
    <location>
        <begin position="345"/>
        <end position="378"/>
    </location>
</feature>
<evidence type="ECO:0000313" key="13">
    <source>
        <dbReference type="Proteomes" id="UP000694580"/>
    </source>
</evidence>
<evidence type="ECO:0000256" key="6">
    <source>
        <dbReference type="ARBA" id="ARBA00073038"/>
    </source>
</evidence>
<dbReference type="PROSITE" id="PS51166">
    <property type="entry name" value="CBM20"/>
    <property type="match status" value="1"/>
</dbReference>
<dbReference type="Proteomes" id="UP000694580">
    <property type="component" value="Chromosome 3"/>
</dbReference>
<dbReference type="GO" id="GO:0034045">
    <property type="term" value="C:phagophore assembly site membrane"/>
    <property type="evidence" value="ECO:0007669"/>
    <property type="project" value="UniProtKB-SubCell"/>
</dbReference>
<evidence type="ECO:0000256" key="1">
    <source>
        <dbReference type="ARBA" id="ARBA00004643"/>
    </source>
</evidence>
<comment type="function">
    <text evidence="3">Acts as a cargo receptor for glycogen. Delivers its cargo to an autophagic pathway called glycophagy, resulting in the transport of glycogen to lysosomes.</text>
</comment>
<reference evidence="12 13" key="1">
    <citation type="submission" date="2020-06" db="EMBL/GenBank/DDBJ databases">
        <authorList>
            <consortium name="Wellcome Sanger Institute Data Sharing"/>
        </authorList>
    </citation>
    <scope>NUCLEOTIDE SEQUENCE [LARGE SCALE GENOMIC DNA]</scope>
</reference>
<dbReference type="GO" id="GO:0030315">
    <property type="term" value="C:T-tubule"/>
    <property type="evidence" value="ECO:0007669"/>
    <property type="project" value="UniProtKB-SubCell"/>
</dbReference>
<dbReference type="RefSeq" id="XP_028829836.1">
    <property type="nucleotide sequence ID" value="XM_028974003.1"/>
</dbReference>
<evidence type="ECO:0000259" key="11">
    <source>
        <dbReference type="PROSITE" id="PS51166"/>
    </source>
</evidence>
<evidence type="ECO:0000256" key="10">
    <source>
        <dbReference type="SAM" id="Phobius"/>
    </source>
</evidence>
<feature type="transmembrane region" description="Helical" evidence="10">
    <location>
        <begin position="22"/>
        <end position="43"/>
    </location>
</feature>
<keyword evidence="10" id="KW-0812">Transmembrane</keyword>
<dbReference type="FunFam" id="2.60.40.10:FF:000552">
    <property type="entry name" value="Related to glucoamylase"/>
    <property type="match status" value="1"/>
</dbReference>
<feature type="region of interest" description="Disordered" evidence="9">
    <location>
        <begin position="48"/>
        <end position="109"/>
    </location>
</feature>
<dbReference type="InterPro" id="IPR002044">
    <property type="entry name" value="CBM20"/>
</dbReference>
<evidence type="ECO:0000256" key="7">
    <source>
        <dbReference type="ARBA" id="ARBA00075794"/>
    </source>
</evidence>
<feature type="region of interest" description="Disordered" evidence="9">
    <location>
        <begin position="157"/>
        <end position="193"/>
    </location>
</feature>